<protein>
    <submittedName>
        <fullName evidence="2">Uncharacterized protein</fullName>
    </submittedName>
</protein>
<name>A0A2S0KEA2_9ACTN</name>
<keyword evidence="1" id="KW-0812">Transmembrane</keyword>
<feature type="transmembrane region" description="Helical" evidence="1">
    <location>
        <begin position="44"/>
        <end position="64"/>
    </location>
</feature>
<feature type="transmembrane region" description="Helical" evidence="1">
    <location>
        <begin position="14"/>
        <end position="32"/>
    </location>
</feature>
<gene>
    <name evidence="2" type="ORF">C6V83_06735</name>
</gene>
<evidence type="ECO:0000313" key="3">
    <source>
        <dbReference type="Proteomes" id="UP000239814"/>
    </source>
</evidence>
<keyword evidence="1" id="KW-0472">Membrane</keyword>
<dbReference type="AlphaFoldDB" id="A0A2S0KEA2"/>
<dbReference type="EMBL" id="CP027433">
    <property type="protein sequence ID" value="AVM00010.1"/>
    <property type="molecule type" value="Genomic_DNA"/>
</dbReference>
<sequence length="69" mass="7173">MTDPTDNLPEVRRAPVLAVVGVLALAVAGWGLTGGPDLPDLELLPWILIGVGTLAGVILIASGFRRTTR</sequence>
<dbReference type="Proteomes" id="UP000239814">
    <property type="component" value="Chromosome"/>
</dbReference>
<dbReference type="RefSeq" id="WP_105941741.1">
    <property type="nucleotide sequence ID" value="NZ_CP027433.1"/>
</dbReference>
<keyword evidence="3" id="KW-1185">Reference proteome</keyword>
<dbReference type="KEGG" id="git:C6V83_06735"/>
<accession>A0A2S0KEA2</accession>
<organism evidence="2 3">
    <name type="scientific">Gordonia iterans</name>
    <dbReference type="NCBI Taxonomy" id="1004901"/>
    <lineage>
        <taxon>Bacteria</taxon>
        <taxon>Bacillati</taxon>
        <taxon>Actinomycetota</taxon>
        <taxon>Actinomycetes</taxon>
        <taxon>Mycobacteriales</taxon>
        <taxon>Gordoniaceae</taxon>
        <taxon>Gordonia</taxon>
    </lineage>
</organism>
<reference evidence="2 3" key="1">
    <citation type="submission" date="2018-03" db="EMBL/GenBank/DDBJ databases">
        <title>Characteristics and genome of n-alkane degrading marine bacteria Gordonia iterans isolated from crude oil contaminated in Tae-an, South Korea.</title>
        <authorList>
            <person name="Lee S.-S."/>
            <person name="Kim H."/>
        </authorList>
    </citation>
    <scope>NUCLEOTIDE SEQUENCE [LARGE SCALE GENOMIC DNA]</scope>
    <source>
        <strain evidence="2 3">Co17</strain>
    </source>
</reference>
<evidence type="ECO:0000256" key="1">
    <source>
        <dbReference type="SAM" id="Phobius"/>
    </source>
</evidence>
<proteinExistence type="predicted"/>
<evidence type="ECO:0000313" key="2">
    <source>
        <dbReference type="EMBL" id="AVM00010.1"/>
    </source>
</evidence>
<keyword evidence="1" id="KW-1133">Transmembrane helix</keyword>